<sequence>MKRLLLIAASSALSTCVLSRAVNCHPSASPCVDSKYVAIGINGGIARITLATLEIKMHIDEAKLLQVSAPAKAIGNGDFTAEDVSTHNGHVNWTLLPLQYKVSAYEEDGRLAVSIHANNGTIQWPTTTSSGSLLLPRGPGLHIPTQDTFWNSEEAGLLDSGVEDISSYLNMPFWGYQVNQSIGFSYILPEDIGTTLSHTSINGQLALKFNHTFQSEEDTLSYKTLFELNNGSLLAPAMSYRKYLLKHQGLVTLKSKIQKQPNTKKLLGAFHTYVWGPGGLTVDAMHNMTSLGIKKLWIGYDANGNPMTGAAVGAAQDSGYLVGPYDTWANGQDPKTADSSVFSWPEGVYTQQCVMQDGEILIGFGSRGCYLSSQAQKLSEPHSHNIADRIKNMSSNGVEAYFLDVDAASELYTDSDPKHAMNQKTDRQNRLERLTMLSEHFVVGSEEAHGWSNSAVAYGHGSFTPVDSRVYPELERNTTLWGKWYPVAAPGFFFQEVQLLDKFVKTMFDPVYRLPLTEAVMHDSIISLDRWEMSLYKFPNVVNNRILLSMLYNCPLMLSIDGAMLQQHGSAIAKYQNFFQPLHELGALVTLDAFSYLTDDQQVQRTEFGSGSLIITANFGNSDYNTVKSGCVKAELHGKPATTLCV</sequence>
<gene>
    <name evidence="2" type="ORF">INT43_000338</name>
</gene>
<evidence type="ECO:0000256" key="1">
    <source>
        <dbReference type="SAM" id="SignalP"/>
    </source>
</evidence>
<dbReference type="AlphaFoldDB" id="A0A8H7Q3L7"/>
<evidence type="ECO:0000313" key="2">
    <source>
        <dbReference type="EMBL" id="KAG2184429.1"/>
    </source>
</evidence>
<protein>
    <recommendedName>
        <fullName evidence="4">Alpha-galactosidase</fullName>
    </recommendedName>
</protein>
<reference evidence="2" key="1">
    <citation type="submission" date="2020-12" db="EMBL/GenBank/DDBJ databases">
        <title>Metabolic potential, ecology and presence of endohyphal bacteria is reflected in genomic diversity of Mucoromycotina.</title>
        <authorList>
            <person name="Muszewska A."/>
            <person name="Okrasinska A."/>
            <person name="Steczkiewicz K."/>
            <person name="Drgas O."/>
            <person name="Orlowska M."/>
            <person name="Perlinska-Lenart U."/>
            <person name="Aleksandrzak-Piekarczyk T."/>
            <person name="Szatraj K."/>
            <person name="Zielenkiewicz U."/>
            <person name="Pilsyk S."/>
            <person name="Malc E."/>
            <person name="Mieczkowski P."/>
            <person name="Kruszewska J.S."/>
            <person name="Biernat P."/>
            <person name="Pawlowska J."/>
        </authorList>
    </citation>
    <scope>NUCLEOTIDE SEQUENCE</scope>
    <source>
        <strain evidence="2">WA0000067209</strain>
    </source>
</reference>
<evidence type="ECO:0000313" key="3">
    <source>
        <dbReference type="Proteomes" id="UP000654370"/>
    </source>
</evidence>
<dbReference type="InterPro" id="IPR021459">
    <property type="entry name" value="GH101-related"/>
</dbReference>
<evidence type="ECO:0008006" key="4">
    <source>
        <dbReference type="Google" id="ProtNLM"/>
    </source>
</evidence>
<keyword evidence="3" id="KW-1185">Reference proteome</keyword>
<accession>A0A8H7Q3L7</accession>
<dbReference type="OrthoDB" id="5348797at2759"/>
<comment type="caution">
    <text evidence="2">The sequence shown here is derived from an EMBL/GenBank/DDBJ whole genome shotgun (WGS) entry which is preliminary data.</text>
</comment>
<dbReference type="Proteomes" id="UP000654370">
    <property type="component" value="Unassembled WGS sequence"/>
</dbReference>
<dbReference type="EMBL" id="JAEPQZ010000002">
    <property type="protein sequence ID" value="KAG2184429.1"/>
    <property type="molecule type" value="Genomic_DNA"/>
</dbReference>
<proteinExistence type="predicted"/>
<dbReference type="Pfam" id="PF11308">
    <property type="entry name" value="Glyco_hydro_129"/>
    <property type="match status" value="1"/>
</dbReference>
<name>A0A8H7Q3L7_MORIS</name>
<feature type="signal peptide" evidence="1">
    <location>
        <begin position="1"/>
        <end position="19"/>
    </location>
</feature>
<keyword evidence="1" id="KW-0732">Signal</keyword>
<organism evidence="2 3">
    <name type="scientific">Mortierella isabellina</name>
    <name type="common">Filamentous fungus</name>
    <name type="synonym">Umbelopsis isabellina</name>
    <dbReference type="NCBI Taxonomy" id="91625"/>
    <lineage>
        <taxon>Eukaryota</taxon>
        <taxon>Fungi</taxon>
        <taxon>Fungi incertae sedis</taxon>
        <taxon>Mucoromycota</taxon>
        <taxon>Mucoromycotina</taxon>
        <taxon>Umbelopsidomycetes</taxon>
        <taxon>Umbelopsidales</taxon>
        <taxon>Umbelopsidaceae</taxon>
        <taxon>Umbelopsis</taxon>
    </lineage>
</organism>
<feature type="chain" id="PRO_5034948790" description="Alpha-galactosidase" evidence="1">
    <location>
        <begin position="20"/>
        <end position="646"/>
    </location>
</feature>